<feature type="transmembrane region" description="Helical" evidence="11">
    <location>
        <begin position="914"/>
        <end position="934"/>
    </location>
</feature>
<dbReference type="FunFam" id="3.40.50.300:FF:000163">
    <property type="entry name" value="Multidrug resistance-associated protein member 4"/>
    <property type="match status" value="1"/>
</dbReference>
<dbReference type="InterPro" id="IPR027417">
    <property type="entry name" value="P-loop_NTPase"/>
</dbReference>
<evidence type="ECO:0000313" key="15">
    <source>
        <dbReference type="EMBL" id="MDE50175.1"/>
    </source>
</evidence>
<feature type="domain" description="ABC transmembrane type-1" evidence="13">
    <location>
        <begin position="921"/>
        <end position="1215"/>
    </location>
</feature>
<evidence type="ECO:0000256" key="3">
    <source>
        <dbReference type="ARBA" id="ARBA00022448"/>
    </source>
</evidence>
<keyword evidence="3" id="KW-0813">Transport</keyword>
<dbReference type="InterPro" id="IPR003593">
    <property type="entry name" value="AAA+_ATPase"/>
</dbReference>
<keyword evidence="5" id="KW-0677">Repeat</keyword>
<dbReference type="InterPro" id="IPR050173">
    <property type="entry name" value="ABC_transporter_C-like"/>
</dbReference>
<dbReference type="CDD" id="cd18593">
    <property type="entry name" value="ABC_6TM_MRP4_D1_like"/>
    <property type="match status" value="1"/>
</dbReference>
<feature type="compositionally biased region" description="Polar residues" evidence="10">
    <location>
        <begin position="488"/>
        <end position="498"/>
    </location>
</feature>
<dbReference type="InterPro" id="IPR036640">
    <property type="entry name" value="ABC1_TM_sf"/>
</dbReference>
<dbReference type="GO" id="GO:0016020">
    <property type="term" value="C:membrane"/>
    <property type="evidence" value="ECO:0007669"/>
    <property type="project" value="UniProtKB-SubCell"/>
</dbReference>
<evidence type="ECO:0000256" key="4">
    <source>
        <dbReference type="ARBA" id="ARBA00022692"/>
    </source>
</evidence>
<dbReference type="Pfam" id="PF00005">
    <property type="entry name" value="ABC_tran"/>
    <property type="match status" value="2"/>
</dbReference>
<dbReference type="SUPFAM" id="SSF90123">
    <property type="entry name" value="ABC transporter transmembrane region"/>
    <property type="match status" value="2"/>
</dbReference>
<name>A0A6G1SI71_9ACAR</name>
<feature type="transmembrane region" description="Helical" evidence="11">
    <location>
        <begin position="1056"/>
        <end position="1088"/>
    </location>
</feature>
<dbReference type="CDD" id="cd03244">
    <property type="entry name" value="ABCC_MRP_domain2"/>
    <property type="match status" value="1"/>
</dbReference>
<sequence length="1525" mass="167808">MTDLTKHRIEDQPDNPYDEAGIISKVFFFWLNPFIKKGFKQELQLLDLYKVPQENLSEDLGQSLKREWDKELIQHRQGKRASLGRAICRAFGFWYLLSGIWVTLGECIVRPLQAISLGWVIRDVNLYLSLDQTDPGQLELINSTYYQVFYDGLLLIFLSTVALITVHPYVFCTQHTGMKVRIACCHLIYRHSLKLSNAAIGQTTVGQMVNLLSNDVNRFDIALNYIQYLVIAPLQAIIAVFVLSYMYLGFYSTAAGSALLLLYVPFQSMMGRWFGKLRLATAARTDERIRLMNEIIPAMRVIKMYTWEDPFGALVEQARASEVRLIKYTSILRAINMALFFVSSKVILFICFMTYVLLGYTLEPEIVFVSITLFNAVRLFMTLFFPYGVAQLAETLISCSRLQEFLLLPEQESSHRVDRSPSDIKIQPEDVKIECLDVSANWTIVNRTVLQEDGSGADIGKRKPKIVNTTGSIDQQDSQRRAAIDGSATGSSQRLNSSSMNLAQAFSSKQRQQLHSSKNSLFASTTNVHLASQKGTTSIVGSPVGGGAGTGATSAGINQTAISALRNLSYTVKAGELLVIVGRVGSGKSSVLMSILGELPLAAGRMQIRGRLSYASQEPWIFAGTVRENVLFGKKFNATRYKDVLRACSLDRDIKLFPQGDETIVGERGVSLSGGQKARINLARAIYYDADIYLLDDPLSAVDTVVAKHIFNECIRGYLKDKAVLLATHQTQFVRKDTKVLFLQEGRQVSCRSYADNKDLQLFIGSTWEKSDSESALSSAKHTRRVSGRLLPADGRPAAAGARLSSSTQSTSPMKNIQQRGATAEVDTGTAESQPLITTADAEASAGGAGDNGSGSNTNGSGSATGSPTESGDEADGGGSPVKIAGEAPMKQHVESSSSQLVGSSIYWHYLKACAAPALILIVAISNLGTQLLFNGSDFWLSYWTDTEQRKAANGGSSDYPPVTLTDTLTLKENAIVYTVLIVGLFCLTLLRTTCFFITCMRSSINLHTRLFKSVLKAPIKFFDYNPIGILLNRVSRDMGIVDDLLPPTAFDTIEIFINVMGILITVIVIYPASALPAAALCATVVLIRTLYTRTVRSIKSIEGVTRSPVFSHLAASLNGLATIRAFGVEAEFERRFDQYQDIHSSAWFLFVAASRWLGCSLDWISLGYIGVVTIVMTLTVGTTTGSQIGLAISSALALSGSFQWGIRQSTELESQMTSVARIREYSELPEEPPRVSSEPPPPSWPERGVIEFQQVNLRYFDNEEPVLKALTFKIEAGEKVGIVGRTGAGKSSIIAVLFRLTEPEGHVIIDDIDTKAIGLHELRKKLSIIPQEPILFNGPIRRNLDPFNEYNDLDMWRALEHVKLNDVVRGLPGGLDAELSEGGGNFSVGERQLICLARAVLRKNRIIVMDEATANVDPDTDKFIQRTINETFVNCTRLTIAHRLNTIMDSDRVLVMDAGEVKEFDAPWLLLQNEDGFFSTMVKNTGKNAGHLKRVAKNHYEKRQEAAAEAAVAARSATSGGDQV</sequence>
<feature type="transmembrane region" description="Helical" evidence="11">
    <location>
        <begin position="254"/>
        <end position="274"/>
    </location>
</feature>
<feature type="region of interest" description="Disordered" evidence="10">
    <location>
        <begin position="460"/>
        <end position="498"/>
    </location>
</feature>
<feature type="compositionally biased region" description="Polar residues" evidence="10">
    <location>
        <begin position="805"/>
        <end position="821"/>
    </location>
</feature>
<evidence type="ECO:0000256" key="1">
    <source>
        <dbReference type="ARBA" id="ARBA00004141"/>
    </source>
</evidence>
<evidence type="ECO:0000256" key="2">
    <source>
        <dbReference type="ARBA" id="ARBA00009726"/>
    </source>
</evidence>
<evidence type="ECO:0000256" key="8">
    <source>
        <dbReference type="ARBA" id="ARBA00022989"/>
    </source>
</evidence>
<feature type="transmembrane region" description="Helical" evidence="11">
    <location>
        <begin position="366"/>
        <end position="387"/>
    </location>
</feature>
<evidence type="ECO:0000256" key="11">
    <source>
        <dbReference type="SAM" id="Phobius"/>
    </source>
</evidence>
<evidence type="ECO:0000313" key="14">
    <source>
        <dbReference type="EMBL" id="MDE49048.1"/>
    </source>
</evidence>
<feature type="transmembrane region" description="Helical" evidence="11">
    <location>
        <begin position="86"/>
        <end position="104"/>
    </location>
</feature>
<keyword evidence="8 11" id="KW-1133">Transmembrane helix</keyword>
<feature type="region of interest" description="Disordered" evidence="10">
    <location>
        <begin position="774"/>
        <end position="831"/>
    </location>
</feature>
<feature type="compositionally biased region" description="Polar residues" evidence="10">
    <location>
        <begin position="467"/>
        <end position="476"/>
    </location>
</feature>
<dbReference type="Gene3D" id="3.40.50.300">
    <property type="entry name" value="P-loop containing nucleotide triphosphate hydrolases"/>
    <property type="match status" value="2"/>
</dbReference>
<dbReference type="GO" id="GO:0140359">
    <property type="term" value="F:ABC-type transporter activity"/>
    <property type="evidence" value="ECO:0007669"/>
    <property type="project" value="InterPro"/>
</dbReference>
<evidence type="ECO:0000256" key="5">
    <source>
        <dbReference type="ARBA" id="ARBA00022737"/>
    </source>
</evidence>
<dbReference type="EMBL" id="GGYP01004277">
    <property type="protein sequence ID" value="MDE49048.1"/>
    <property type="molecule type" value="Transcribed_RNA"/>
</dbReference>
<dbReference type="PROSITE" id="PS50929">
    <property type="entry name" value="ABC_TM1F"/>
    <property type="match status" value="2"/>
</dbReference>
<dbReference type="EMBL" id="GGYP01005404">
    <property type="protein sequence ID" value="MDE50175.1"/>
    <property type="molecule type" value="Transcribed_RNA"/>
</dbReference>
<keyword evidence="7" id="KW-0067">ATP-binding</keyword>
<dbReference type="CDD" id="cd03250">
    <property type="entry name" value="ABCC_MRP_domain1"/>
    <property type="match status" value="1"/>
</dbReference>
<feature type="domain" description="ABC transmembrane type-1" evidence="13">
    <location>
        <begin position="103"/>
        <end position="375"/>
    </location>
</feature>
<comment type="similarity">
    <text evidence="2">Belongs to the ABC transporter superfamily. ABCC family. Conjugate transporter (TC 3.A.1.208) subfamily.</text>
</comment>
<evidence type="ECO:0000259" key="12">
    <source>
        <dbReference type="PROSITE" id="PS50893"/>
    </source>
</evidence>
<dbReference type="FunFam" id="1.20.1560.10:FF:000026">
    <property type="entry name" value="Multidrug resistance-associated protein lethal(2)03659"/>
    <property type="match status" value="1"/>
</dbReference>
<evidence type="ECO:0000256" key="7">
    <source>
        <dbReference type="ARBA" id="ARBA00022840"/>
    </source>
</evidence>
<organism evidence="15">
    <name type="scientific">Aceria tosichella</name>
    <name type="common">wheat curl mite</name>
    <dbReference type="NCBI Taxonomy" id="561515"/>
    <lineage>
        <taxon>Eukaryota</taxon>
        <taxon>Metazoa</taxon>
        <taxon>Ecdysozoa</taxon>
        <taxon>Arthropoda</taxon>
        <taxon>Chelicerata</taxon>
        <taxon>Arachnida</taxon>
        <taxon>Acari</taxon>
        <taxon>Acariformes</taxon>
        <taxon>Trombidiformes</taxon>
        <taxon>Prostigmata</taxon>
        <taxon>Eupodina</taxon>
        <taxon>Eriophyoidea</taxon>
        <taxon>Eriophyidae</taxon>
        <taxon>Eriophyinae</taxon>
        <taxon>Aceriini</taxon>
        <taxon>Aceria</taxon>
    </lineage>
</organism>
<feature type="compositionally biased region" description="Low complexity" evidence="10">
    <location>
        <begin position="854"/>
        <end position="867"/>
    </location>
</feature>
<dbReference type="SMART" id="SM00382">
    <property type="entry name" value="AAA"/>
    <property type="match status" value="2"/>
</dbReference>
<evidence type="ECO:0000259" key="13">
    <source>
        <dbReference type="PROSITE" id="PS50929"/>
    </source>
</evidence>
<feature type="transmembrane region" description="Helical" evidence="11">
    <location>
        <begin position="228"/>
        <end position="248"/>
    </location>
</feature>
<dbReference type="FunFam" id="1.20.1560.10:FF:000014">
    <property type="entry name" value="Multidrug resistance-associated protein member 4"/>
    <property type="match status" value="1"/>
</dbReference>
<dbReference type="InterPro" id="IPR003439">
    <property type="entry name" value="ABC_transporter-like_ATP-bd"/>
</dbReference>
<dbReference type="PANTHER" id="PTHR24223:SF456">
    <property type="entry name" value="MULTIDRUG RESISTANCE-ASSOCIATED PROTEIN LETHAL(2)03659"/>
    <property type="match status" value="1"/>
</dbReference>
<dbReference type="InterPro" id="IPR030240">
    <property type="entry name" value="ABCC4_TMD1"/>
</dbReference>
<dbReference type="FunFam" id="3.40.50.300:FF:000973">
    <property type="entry name" value="Multidrug resistance-associated protein 4"/>
    <property type="match status" value="1"/>
</dbReference>
<dbReference type="InterPro" id="IPR017871">
    <property type="entry name" value="ABC_transporter-like_CS"/>
</dbReference>
<feature type="transmembrane region" description="Helical" evidence="11">
    <location>
        <begin position="148"/>
        <end position="171"/>
    </location>
</feature>
<evidence type="ECO:0000256" key="6">
    <source>
        <dbReference type="ARBA" id="ARBA00022741"/>
    </source>
</evidence>
<dbReference type="PROSITE" id="PS00211">
    <property type="entry name" value="ABC_TRANSPORTER_1"/>
    <property type="match status" value="2"/>
</dbReference>
<dbReference type="GO" id="GO:0016887">
    <property type="term" value="F:ATP hydrolysis activity"/>
    <property type="evidence" value="ECO:0007669"/>
    <property type="project" value="InterPro"/>
</dbReference>
<dbReference type="SUPFAM" id="SSF52540">
    <property type="entry name" value="P-loop containing nucleoside triphosphate hydrolases"/>
    <property type="match status" value="2"/>
</dbReference>
<feature type="compositionally biased region" description="Low complexity" evidence="10">
    <location>
        <begin position="789"/>
        <end position="804"/>
    </location>
</feature>
<keyword evidence="9 11" id="KW-0472">Membrane</keyword>
<reference evidence="15" key="1">
    <citation type="submission" date="2018-10" db="EMBL/GenBank/DDBJ databases">
        <title>Transcriptome assembly of Aceria tosichella (Wheat curl mite) Type 2.</title>
        <authorList>
            <person name="Scully E.D."/>
            <person name="Geib S.M."/>
            <person name="Palmer N.A."/>
            <person name="Gupta A.K."/>
            <person name="Sarath G."/>
            <person name="Tatineni S."/>
        </authorList>
    </citation>
    <scope>NUCLEOTIDE SEQUENCE</scope>
    <source>
        <strain evidence="15">LincolnNE</strain>
    </source>
</reference>
<feature type="region of interest" description="Disordered" evidence="10">
    <location>
        <begin position="843"/>
        <end position="885"/>
    </location>
</feature>
<keyword evidence="6" id="KW-0547">Nucleotide-binding</keyword>
<comment type="subcellular location">
    <subcellularLocation>
        <location evidence="1">Membrane</location>
        <topology evidence="1">Multi-pass membrane protein</topology>
    </subcellularLocation>
</comment>
<dbReference type="Pfam" id="PF00664">
    <property type="entry name" value="ABC_membrane"/>
    <property type="match status" value="2"/>
</dbReference>
<feature type="domain" description="ABC transporter" evidence="12">
    <location>
        <begin position="1251"/>
        <end position="1484"/>
    </location>
</feature>
<protein>
    <submittedName>
        <fullName evidence="15">Multidrug resistance-associated protein 4</fullName>
    </submittedName>
</protein>
<accession>A0A6G1SI71</accession>
<dbReference type="Gene3D" id="1.20.1560.10">
    <property type="entry name" value="ABC transporter type 1, transmembrane domain"/>
    <property type="match status" value="2"/>
</dbReference>
<evidence type="ECO:0000256" key="10">
    <source>
        <dbReference type="SAM" id="MobiDB-lite"/>
    </source>
</evidence>
<feature type="domain" description="ABC transporter" evidence="12">
    <location>
        <begin position="550"/>
        <end position="770"/>
    </location>
</feature>
<feature type="transmembrane region" description="Helical" evidence="11">
    <location>
        <begin position="975"/>
        <end position="998"/>
    </location>
</feature>
<evidence type="ECO:0000256" key="9">
    <source>
        <dbReference type="ARBA" id="ARBA00023136"/>
    </source>
</evidence>
<feature type="transmembrane region" description="Helical" evidence="11">
    <location>
        <begin position="334"/>
        <end position="360"/>
    </location>
</feature>
<dbReference type="PROSITE" id="PS50893">
    <property type="entry name" value="ABC_TRANSPORTER_2"/>
    <property type="match status" value="2"/>
</dbReference>
<dbReference type="PANTHER" id="PTHR24223">
    <property type="entry name" value="ATP-BINDING CASSETTE SUB-FAMILY C"/>
    <property type="match status" value="1"/>
</dbReference>
<gene>
    <name evidence="15" type="primary">ABCC4_3</name>
    <name evidence="14" type="synonym">ABCC4_4</name>
    <name evidence="15" type="ORF">g.5725</name>
    <name evidence="14" type="ORF">g.5726</name>
</gene>
<dbReference type="GO" id="GO:0005524">
    <property type="term" value="F:ATP binding"/>
    <property type="evidence" value="ECO:0007669"/>
    <property type="project" value="UniProtKB-KW"/>
</dbReference>
<proteinExistence type="inferred from homology"/>
<dbReference type="InterPro" id="IPR011527">
    <property type="entry name" value="ABC1_TM_dom"/>
</dbReference>
<keyword evidence="4 11" id="KW-0812">Transmembrane</keyword>